<proteinExistence type="predicted"/>
<dbReference type="InterPro" id="IPR027417">
    <property type="entry name" value="P-loop_NTPase"/>
</dbReference>
<dbReference type="RefSeq" id="WP_030475948.1">
    <property type="nucleotide sequence ID" value="NZ_FWYC01000003.1"/>
</dbReference>
<evidence type="ECO:0000313" key="2">
    <source>
        <dbReference type="EMBL" id="SMC55784.1"/>
    </source>
</evidence>
<organism evidence="2 3">
    <name type="scientific">Lentzea albidocapillata</name>
    <dbReference type="NCBI Taxonomy" id="40571"/>
    <lineage>
        <taxon>Bacteria</taxon>
        <taxon>Bacillati</taxon>
        <taxon>Actinomycetota</taxon>
        <taxon>Actinomycetes</taxon>
        <taxon>Pseudonocardiales</taxon>
        <taxon>Pseudonocardiaceae</taxon>
        <taxon>Lentzea</taxon>
    </lineage>
</organism>
<name>A0A1W2A531_9PSEU</name>
<dbReference type="eggNOG" id="COG3266">
    <property type="taxonomic scope" value="Bacteria"/>
</dbReference>
<dbReference type="eggNOG" id="COG1672">
    <property type="taxonomic scope" value="Bacteria"/>
</dbReference>
<dbReference type="SUPFAM" id="SSF52540">
    <property type="entry name" value="P-loop containing nucleoside triphosphate hydrolases"/>
    <property type="match status" value="1"/>
</dbReference>
<keyword evidence="3" id="KW-1185">Reference proteome</keyword>
<evidence type="ECO:0008006" key="4">
    <source>
        <dbReference type="Google" id="ProtNLM"/>
    </source>
</evidence>
<dbReference type="Proteomes" id="UP000192840">
    <property type="component" value="Unassembled WGS sequence"/>
</dbReference>
<sequence>MLKVLRAMPQHYRQHVLSALGLRLVATVNRGMAAQLLARLRSDATQGRSELLRDVTAPVSVVLDSRTGPDQWSSVLGPDPRRALEVYSERHDLRQMLTSVVRDLGTALLTAGLAVAIIGDTAGSAVALALLAEQNDDARSVHNSLSESYPGLPPIPAAPLRDLVYSARRNAIGLDDSDSSEDLLPQADEMIDDKNTAHVLTPAEGDCADASTHASELLRRWDEVSDVAAAVASTLRHGGLPDIDNLDRIVAYVEEAMTVLTELRSELGEEVPDTRHGLQQAIDLLASRSAEAELDWLMRLAALSGPDNLKTPLGQVRAEATAAVDDPNAPRERLKTIWGFISLATASRSGGDTDYSALSEAHAAAQEAWPAMGPLLTAINFGAVTLPDAPESAEPSKSAEPAGKTLVPETGSPASEPSTGEPESSHTDGIDDNVLRSPSDVEQPATFEPPAADLSDLDTLLDAGAGASLAAISTPGRRLADKLALAAKPIQAEAETASPVRVEANSSRETGTVHIANVLLSDRRYGLAADLLEASGAPEPNVAARRLAACAAAITNPTGRLASAFAELAPKVERESLGDDRAGQLVALTAAARIALVAPSAGPAGVMLELLPCVSEQPALTEALEALADASRAGIVVLAEAANAVGTLAEAETAAADAATAAAALVTSAARRTIKYIPANGVYLAWMSPTGELGTLLNQVATNDARLVTTVRESVVTLRGKVQKSIDSTFASLRRTHSQRIVAGARTSLVQRWEEALELAGRWADLAERATERQAVMNAGAWQAGSLTKLRRQLAGVRAQALKEISSGEDAHAAALLLSEAFAICDGKVPEIDEPPLPFVLHRELLAARLTLDAESLLPDNGLSPAHIPALLEVAEQPAAEPSAVYESRAERGDHDLTAVLIAGVRVSNPSVAAALERKRGTSLPDRSSGVEAEVAELAKQIDAKRLAGTLDDQPWAALASRAVALWPRMDGPWPQPRRRVDFGRILASVTAIKNELHDRVQEKIASTRARIEERAASNTAVAANLDKLNELARKGDVASADEYLQTLLAGGTLPATEHQAEHLSNFFPVVAKAASERPHLLTNLQKALSAAPDDASAAALARIGLNVADLSKARRDAGRRALNAWGQLVGHNTGGTRKTDTAELLRMVLAQAGLEFTTIKVEQASTRLTGRNWLRLNSVTGTGEALTPALGSAMSPDGTALRVLLVKTAPTPATLIEWMSGEMADHTVLAIWLGGALSPADRRAIANAARGRPNPPLVVFDVAALAYLVCQPEPRRSTFAAIALPFSAANPYRDTPGDTPPEMFYGRTEELAAVIDLNGPSFVSGGRQLGKSALLRAAARRFNGSGHGRHAVLTSVFTVGGDGRPERIWGALWPLLARIGIVGDSAPTGDKDIAPVVYDSVMRWLEHDPSRALLILLDEADAFLDADAASRDEDFFVHVDWCRRLMVDSNRRVKVVFAGLHRTARFESLPNQPLSHFGKPISVGPLRPQHAQDLLIHPLAALGFTFADKTAQPARILAMANNMPALLQLFGEALVKHLAAQAVPADGPPQLITDADIDEVFADADLLAAFREKYVLTLNLDHRYLVIAYAVAEAAHERGIDASLSLNELSDIARQHWPAGFSEVGADDFRGLVTECVDLGVLALDSSRYRLRTPTVLRLLGTEDEVLDTLYTASERLVVPSPSDGGSYRRTIRSSRSPLTERQLGRLFDARREVLTVAGSAALGIDRVMAAVKAAHEQGAQLGSEVAQVHTVTSDGIKAAVSLAAGYSTLLLVDAQGITAAVLEMLLETADTAVHAARHDVTVAFVVTPANAAAWIKRQARIDLCRVDEPGLRMWCDEENLPFRDDQARAELLQATGGWPQAIVQAERLAANTGAAARSAKLLADLESWLHGDGGRGLVTAAGIAPGKGVLSESFRTVVTIAGADGDLVMEIADSLQTYVGTAALDADGFNSFEDVIAALVALGCFTVTDSGRLRPEPTTAAITSDAPAKAKA</sequence>
<feature type="region of interest" description="Disordered" evidence="1">
    <location>
        <begin position="387"/>
        <end position="452"/>
    </location>
</feature>
<feature type="compositionally biased region" description="Polar residues" evidence="1">
    <location>
        <begin position="412"/>
        <end position="422"/>
    </location>
</feature>
<dbReference type="EMBL" id="FWYC01000003">
    <property type="protein sequence ID" value="SMC55784.1"/>
    <property type="molecule type" value="Genomic_DNA"/>
</dbReference>
<evidence type="ECO:0000313" key="3">
    <source>
        <dbReference type="Proteomes" id="UP000192840"/>
    </source>
</evidence>
<protein>
    <recommendedName>
        <fullName evidence="4">AAA domain-containing protein</fullName>
    </recommendedName>
</protein>
<gene>
    <name evidence="2" type="ORF">SAMN05660733_00492</name>
</gene>
<dbReference type="OrthoDB" id="6951663at2"/>
<dbReference type="STRING" id="40571.SAMN05660733_00492"/>
<evidence type="ECO:0000256" key="1">
    <source>
        <dbReference type="SAM" id="MobiDB-lite"/>
    </source>
</evidence>
<accession>A0A1W2A531</accession>
<reference evidence="3" key="1">
    <citation type="submission" date="2017-04" db="EMBL/GenBank/DDBJ databases">
        <authorList>
            <person name="Varghese N."/>
            <person name="Submissions S."/>
        </authorList>
    </citation>
    <scope>NUCLEOTIDE SEQUENCE [LARGE SCALE GENOMIC DNA]</scope>
    <source>
        <strain evidence="3">DSM 44073</strain>
    </source>
</reference>